<feature type="region of interest" description="Disordered" evidence="1">
    <location>
        <begin position="24"/>
        <end position="43"/>
    </location>
</feature>
<reference evidence="2" key="1">
    <citation type="submission" date="2022-11" db="EMBL/GenBank/DDBJ databases">
        <title>Chromosomal genome sequence assembly and mating type (MAT) locus characterization of the leprose asexual lichenized fungus Lepraria neglecta (Nyl.) Erichsen.</title>
        <authorList>
            <person name="Allen J.L."/>
            <person name="Pfeffer B."/>
        </authorList>
    </citation>
    <scope>NUCLEOTIDE SEQUENCE</scope>
    <source>
        <strain evidence="2">Allen 5258</strain>
    </source>
</reference>
<protein>
    <submittedName>
        <fullName evidence="2">Uncharacterized protein</fullName>
    </submittedName>
</protein>
<dbReference type="AlphaFoldDB" id="A0AAD9ZBY5"/>
<dbReference type="EMBL" id="JASNWA010000006">
    <property type="protein sequence ID" value="KAK3175145.1"/>
    <property type="molecule type" value="Genomic_DNA"/>
</dbReference>
<evidence type="ECO:0000313" key="2">
    <source>
        <dbReference type="EMBL" id="KAK3175145.1"/>
    </source>
</evidence>
<feature type="compositionally biased region" description="Low complexity" evidence="1">
    <location>
        <begin position="31"/>
        <end position="42"/>
    </location>
</feature>
<proteinExistence type="predicted"/>
<accession>A0AAD9ZBY5</accession>
<dbReference type="Proteomes" id="UP001276659">
    <property type="component" value="Unassembled WGS sequence"/>
</dbReference>
<evidence type="ECO:0000313" key="3">
    <source>
        <dbReference type="Proteomes" id="UP001276659"/>
    </source>
</evidence>
<comment type="caution">
    <text evidence="2">The sequence shown here is derived from an EMBL/GenBank/DDBJ whole genome shotgun (WGS) entry which is preliminary data.</text>
</comment>
<organism evidence="2 3">
    <name type="scientific">Lepraria neglecta</name>
    <dbReference type="NCBI Taxonomy" id="209136"/>
    <lineage>
        <taxon>Eukaryota</taxon>
        <taxon>Fungi</taxon>
        <taxon>Dikarya</taxon>
        <taxon>Ascomycota</taxon>
        <taxon>Pezizomycotina</taxon>
        <taxon>Lecanoromycetes</taxon>
        <taxon>OSLEUM clade</taxon>
        <taxon>Lecanoromycetidae</taxon>
        <taxon>Lecanorales</taxon>
        <taxon>Lecanorineae</taxon>
        <taxon>Stereocaulaceae</taxon>
        <taxon>Lepraria</taxon>
    </lineage>
</organism>
<evidence type="ECO:0000256" key="1">
    <source>
        <dbReference type="SAM" id="MobiDB-lite"/>
    </source>
</evidence>
<name>A0AAD9ZBY5_9LECA</name>
<gene>
    <name evidence="2" type="ORF">OEA41_002391</name>
</gene>
<keyword evidence="3" id="KW-1185">Reference proteome</keyword>
<sequence>MPSAKAPHMKHPTFLQQHNKLQTSNSTNLFPTNNAHPNTNTNNPPPEILLQIADHFLEDYLLWKTQLKYLRKATFHLDICPYINLARTHRDVWNVLIARRFARGAVEEAEGKKRVPTTRLNCEGARRRHRRLRAGIFEDENGEERRKPDRMEWCELLKEG</sequence>